<evidence type="ECO:0000259" key="3">
    <source>
        <dbReference type="Pfam" id="PF01648"/>
    </source>
</evidence>
<dbReference type="Proteomes" id="UP000199032">
    <property type="component" value="Unassembled WGS sequence"/>
</dbReference>
<reference evidence="5 6" key="1">
    <citation type="submission" date="2015-10" db="EMBL/GenBank/DDBJ databases">
        <authorList>
            <person name="Gilbert D.G."/>
        </authorList>
    </citation>
    <scope>NUCLEOTIDE SEQUENCE [LARGE SCALE GENOMIC DNA]</scope>
    <source>
        <strain evidence="5">COMA1</strain>
    </source>
</reference>
<dbReference type="RefSeq" id="WP_090749506.1">
    <property type="nucleotide sequence ID" value="NZ_CZQA01000009.1"/>
</dbReference>
<dbReference type="AlphaFoldDB" id="A0A0S4LJR7"/>
<dbReference type="STRING" id="1742972.COMA1_30353"/>
<dbReference type="InterPro" id="IPR037143">
    <property type="entry name" value="4-PPantetheinyl_Trfase_dom_sf"/>
</dbReference>
<dbReference type="InterPro" id="IPR055066">
    <property type="entry name" value="AASDHPPT_N"/>
</dbReference>
<comment type="similarity">
    <text evidence="1">Belongs to the P-Pant transferase superfamily. Gsp/Sfp/HetI/AcpT family.</text>
</comment>
<dbReference type="GO" id="GO:0008897">
    <property type="term" value="F:holo-[acyl-carrier-protein] synthase activity"/>
    <property type="evidence" value="ECO:0007669"/>
    <property type="project" value="InterPro"/>
</dbReference>
<protein>
    <submittedName>
        <fullName evidence="5">Putative 4'-phosphopantetheinyl transferase</fullName>
    </submittedName>
</protein>
<evidence type="ECO:0000256" key="1">
    <source>
        <dbReference type="ARBA" id="ARBA00010990"/>
    </source>
</evidence>
<sequence>MNAITAERPDNSTRPTPASLMDGDVHVWCADLRERWPESVLYELLSEEERTRASRFAFEEDRRRYVHAHGLLRILLGRYLGRSPASIQFMIGCHGKPCLRSENETMHFNLSHARALVLCAFARDREVGIDVEWRDRELSWHDVAEYTCSKREQAILSSLVGPAQVDTFYSWWTLKEAYIKAVGVGLTLPLNQIEVAGRCGAQVPTPADGDIRDPRWAMLTLPLWSEYAGALVTEGHAARIRCFQWGWDSAEVLAAGSDTSCGEGEVYHARQS</sequence>
<dbReference type="PANTHER" id="PTHR12215">
    <property type="entry name" value="PHOSPHOPANTETHEINE TRANSFERASE"/>
    <property type="match status" value="1"/>
</dbReference>
<organism evidence="5 6">
    <name type="scientific">Candidatus Nitrospira nitrosa</name>
    <dbReference type="NCBI Taxonomy" id="1742972"/>
    <lineage>
        <taxon>Bacteria</taxon>
        <taxon>Pseudomonadati</taxon>
        <taxon>Nitrospirota</taxon>
        <taxon>Nitrospiria</taxon>
        <taxon>Nitrospirales</taxon>
        <taxon>Nitrospiraceae</taxon>
        <taxon>Nitrospira</taxon>
    </lineage>
</organism>
<accession>A0A0S4LJR7</accession>
<dbReference type="InterPro" id="IPR008278">
    <property type="entry name" value="4-PPantetheinyl_Trfase_dom"/>
</dbReference>
<dbReference type="Pfam" id="PF01648">
    <property type="entry name" value="ACPS"/>
    <property type="match status" value="1"/>
</dbReference>
<dbReference type="InterPro" id="IPR050559">
    <property type="entry name" value="P-Pant_transferase_sf"/>
</dbReference>
<keyword evidence="2 5" id="KW-0808">Transferase</keyword>
<dbReference type="GO" id="GO:0000287">
    <property type="term" value="F:magnesium ion binding"/>
    <property type="evidence" value="ECO:0007669"/>
    <property type="project" value="InterPro"/>
</dbReference>
<dbReference type="PANTHER" id="PTHR12215:SF10">
    <property type="entry name" value="L-AMINOADIPATE-SEMIALDEHYDE DEHYDROGENASE-PHOSPHOPANTETHEINYL TRANSFERASE"/>
    <property type="match status" value="1"/>
</dbReference>
<dbReference type="Pfam" id="PF22624">
    <property type="entry name" value="AASDHPPT_N"/>
    <property type="match status" value="1"/>
</dbReference>
<evidence type="ECO:0000313" key="6">
    <source>
        <dbReference type="Proteomes" id="UP000199032"/>
    </source>
</evidence>
<gene>
    <name evidence="5" type="ORF">COMA1_30353</name>
</gene>
<dbReference type="Gene3D" id="3.90.470.20">
    <property type="entry name" value="4'-phosphopantetheinyl transferase domain"/>
    <property type="match status" value="1"/>
</dbReference>
<keyword evidence="6" id="KW-1185">Reference proteome</keyword>
<feature type="domain" description="4'-phosphopantetheinyl transferase" evidence="3">
    <location>
        <begin position="127"/>
        <end position="198"/>
    </location>
</feature>
<proteinExistence type="inferred from homology"/>
<evidence type="ECO:0000313" key="5">
    <source>
        <dbReference type="EMBL" id="CUS36986.1"/>
    </source>
</evidence>
<dbReference type="EMBL" id="CZQA01000009">
    <property type="protein sequence ID" value="CUS36986.1"/>
    <property type="molecule type" value="Genomic_DNA"/>
</dbReference>
<name>A0A0S4LJR7_9BACT</name>
<feature type="domain" description="4'-phosphopantetheinyl transferase N-terminal" evidence="4">
    <location>
        <begin position="41"/>
        <end position="120"/>
    </location>
</feature>
<evidence type="ECO:0000256" key="2">
    <source>
        <dbReference type="ARBA" id="ARBA00022679"/>
    </source>
</evidence>
<dbReference type="OrthoDB" id="9808281at2"/>
<dbReference type="GO" id="GO:0005829">
    <property type="term" value="C:cytosol"/>
    <property type="evidence" value="ECO:0007669"/>
    <property type="project" value="TreeGrafter"/>
</dbReference>
<dbReference type="SUPFAM" id="SSF56214">
    <property type="entry name" value="4'-phosphopantetheinyl transferase"/>
    <property type="match status" value="2"/>
</dbReference>
<evidence type="ECO:0000259" key="4">
    <source>
        <dbReference type="Pfam" id="PF22624"/>
    </source>
</evidence>
<dbReference type="GO" id="GO:0019878">
    <property type="term" value="P:lysine biosynthetic process via aminoadipic acid"/>
    <property type="evidence" value="ECO:0007669"/>
    <property type="project" value="TreeGrafter"/>
</dbReference>